<dbReference type="PANTHER" id="PTHR14154">
    <property type="entry name" value="UPF0041 BRAIN PROTEIN 44-RELATED"/>
    <property type="match status" value="1"/>
</dbReference>
<keyword evidence="11" id="KW-1185">Reference proteome</keyword>
<evidence type="ECO:0000256" key="7">
    <source>
        <dbReference type="ARBA" id="ARBA00023128"/>
    </source>
</evidence>
<keyword evidence="6 9" id="KW-1133">Transmembrane helix</keyword>
<feature type="transmembrane region" description="Helical" evidence="9">
    <location>
        <begin position="25"/>
        <end position="42"/>
    </location>
</feature>
<dbReference type="Pfam" id="PF03650">
    <property type="entry name" value="MPC"/>
    <property type="match status" value="2"/>
</dbReference>
<protein>
    <recommendedName>
        <fullName evidence="9">Mitochondrial pyruvate carrier</fullName>
    </recommendedName>
</protein>
<feature type="transmembrane region" description="Helical" evidence="9">
    <location>
        <begin position="288"/>
        <end position="312"/>
    </location>
</feature>
<comment type="subcellular location">
    <subcellularLocation>
        <location evidence="1 9">Mitochondrion inner membrane</location>
        <topology evidence="1 9">Multi-pass membrane protein</topology>
    </subcellularLocation>
</comment>
<keyword evidence="5 9" id="KW-0999">Mitochondrion inner membrane</keyword>
<evidence type="ECO:0000313" key="10">
    <source>
        <dbReference type="EMBL" id="GAX23432.1"/>
    </source>
</evidence>
<comment type="caution">
    <text evidence="10">The sequence shown here is derived from an EMBL/GenBank/DDBJ whole genome shotgun (WGS) entry which is preliminary data.</text>
</comment>
<sequence>MNTDLAVTIEPAIEDVSKPQKKHSLLVTLWIHLISVFILANYRLEHCWPPALASISVAQLSFVHAVSAMLFSGSIITTTVLEWLVVAGRDAAVQQFWFDKVPQVEQFLVIPALTGSMVSGVAQAFAYYGSLRYAPRHVKSSMHVLTLFGLWWGITDRTTQGKAYEATLLQPGVTLDVPAVFQQRRISNLVIANFIISRLFCQHRHQQITTMFSVASRKLAAAAFSRSRTAVRRLAEKVEPVQKEAAKEAATKKSWWSSPEWWGVAGGIAGWGISGSAIWDAYHQGPEVISLTMTPVLIVYSTLFAVWSYTIVPKNFLLMSCHLANIGAQVNQLRRSIEYKLENGEHDQVNDMARKAAVGGAVLAGAVLGAPMIRKSLMDMNAGIVSSIAAAPAGPFTVHFWAPMSKWLISGASFLELDRPTEKISLAQYSALTVTGLFFSRYSLLIVPINYNLSAVNVALFLSSAWHLGRKIKADFLDGGAKKEE</sequence>
<evidence type="ECO:0000256" key="9">
    <source>
        <dbReference type="RuleBase" id="RU363100"/>
    </source>
</evidence>
<reference evidence="10 11" key="1">
    <citation type="journal article" date="2015" name="Plant Cell">
        <title>Oil accumulation by the oleaginous diatom Fistulifera solaris as revealed by the genome and transcriptome.</title>
        <authorList>
            <person name="Tanaka T."/>
            <person name="Maeda Y."/>
            <person name="Veluchamy A."/>
            <person name="Tanaka M."/>
            <person name="Abida H."/>
            <person name="Marechal E."/>
            <person name="Bowler C."/>
            <person name="Muto M."/>
            <person name="Sunaga Y."/>
            <person name="Tanaka M."/>
            <person name="Yoshino T."/>
            <person name="Taniguchi T."/>
            <person name="Fukuda Y."/>
            <person name="Nemoto M."/>
            <person name="Matsumoto M."/>
            <person name="Wong P.S."/>
            <person name="Aburatani S."/>
            <person name="Fujibuchi W."/>
        </authorList>
    </citation>
    <scope>NUCLEOTIDE SEQUENCE [LARGE SCALE GENOMIC DNA]</scope>
    <source>
        <strain evidence="10 11">JPCC DA0580</strain>
    </source>
</reference>
<dbReference type="EMBL" id="BDSP01000201">
    <property type="protein sequence ID" value="GAX23432.1"/>
    <property type="molecule type" value="Genomic_DNA"/>
</dbReference>
<feature type="transmembrane region" description="Helical" evidence="9">
    <location>
        <begin position="62"/>
        <end position="86"/>
    </location>
</feature>
<evidence type="ECO:0000256" key="4">
    <source>
        <dbReference type="ARBA" id="ARBA00022692"/>
    </source>
</evidence>
<dbReference type="InParanoid" id="A0A1Z5KBA9"/>
<dbReference type="GO" id="GO:0006850">
    <property type="term" value="P:pyruvate import into mitochondria"/>
    <property type="evidence" value="ECO:0007669"/>
    <property type="project" value="InterPro"/>
</dbReference>
<dbReference type="GO" id="GO:0005743">
    <property type="term" value="C:mitochondrial inner membrane"/>
    <property type="evidence" value="ECO:0007669"/>
    <property type="project" value="UniProtKB-SubCell"/>
</dbReference>
<feature type="transmembrane region" description="Helical" evidence="9">
    <location>
        <begin position="261"/>
        <end position="282"/>
    </location>
</feature>
<gene>
    <name evidence="10" type="ORF">FisN_15Lh163</name>
</gene>
<dbReference type="AlphaFoldDB" id="A0A1Z5KBA9"/>
<dbReference type="InterPro" id="IPR005336">
    <property type="entry name" value="MPC"/>
</dbReference>
<feature type="transmembrane region" description="Helical" evidence="9">
    <location>
        <begin position="382"/>
        <end position="402"/>
    </location>
</feature>
<organism evidence="10 11">
    <name type="scientific">Fistulifera solaris</name>
    <name type="common">Oleaginous diatom</name>
    <dbReference type="NCBI Taxonomy" id="1519565"/>
    <lineage>
        <taxon>Eukaryota</taxon>
        <taxon>Sar</taxon>
        <taxon>Stramenopiles</taxon>
        <taxon>Ochrophyta</taxon>
        <taxon>Bacillariophyta</taxon>
        <taxon>Bacillariophyceae</taxon>
        <taxon>Bacillariophycidae</taxon>
        <taxon>Naviculales</taxon>
        <taxon>Naviculaceae</taxon>
        <taxon>Fistulifera</taxon>
    </lineage>
</organism>
<keyword evidence="3 9" id="KW-0813">Transport</keyword>
<keyword evidence="7 9" id="KW-0496">Mitochondrion</keyword>
<evidence type="ECO:0000313" key="11">
    <source>
        <dbReference type="Proteomes" id="UP000198406"/>
    </source>
</evidence>
<dbReference type="Proteomes" id="UP000198406">
    <property type="component" value="Unassembled WGS sequence"/>
</dbReference>
<name>A0A1Z5KBA9_FISSO</name>
<accession>A0A1Z5KBA9</accession>
<comment type="caution">
    <text evidence="9">Lacks conserved residue(s) required for the propagation of feature annotation.</text>
</comment>
<evidence type="ECO:0000256" key="1">
    <source>
        <dbReference type="ARBA" id="ARBA00004448"/>
    </source>
</evidence>
<dbReference type="OrthoDB" id="869189at2759"/>
<evidence type="ECO:0000256" key="2">
    <source>
        <dbReference type="ARBA" id="ARBA00006416"/>
    </source>
</evidence>
<evidence type="ECO:0000256" key="6">
    <source>
        <dbReference type="ARBA" id="ARBA00022989"/>
    </source>
</evidence>
<keyword evidence="8 9" id="KW-0472">Membrane</keyword>
<keyword evidence="4 9" id="KW-0812">Transmembrane</keyword>
<comment type="function">
    <text evidence="9">Mediates the uptake of pyruvate into mitochondria.</text>
</comment>
<evidence type="ECO:0000256" key="5">
    <source>
        <dbReference type="ARBA" id="ARBA00022792"/>
    </source>
</evidence>
<evidence type="ECO:0000256" key="3">
    <source>
        <dbReference type="ARBA" id="ARBA00022448"/>
    </source>
</evidence>
<proteinExistence type="inferred from homology"/>
<feature type="transmembrane region" description="Helical" evidence="9">
    <location>
        <begin position="107"/>
        <end position="128"/>
    </location>
</feature>
<feature type="transmembrane region" description="Helical" evidence="9">
    <location>
        <begin position="442"/>
        <end position="463"/>
    </location>
</feature>
<comment type="similarity">
    <text evidence="2 9">Belongs to the mitochondrial pyruvate carrier (MPC) (TC 2.A.105) family.</text>
</comment>
<evidence type="ECO:0000256" key="8">
    <source>
        <dbReference type="ARBA" id="ARBA00023136"/>
    </source>
</evidence>